<protein>
    <recommendedName>
        <fullName evidence="9">BED-type domain-containing protein</fullName>
    </recommendedName>
</protein>
<name>A0A9Q3CZ14_9BASI</name>
<keyword evidence="3" id="KW-0863">Zinc-finger</keyword>
<gene>
    <name evidence="7" type="ORF">O181_031420</name>
</gene>
<evidence type="ECO:0000256" key="5">
    <source>
        <dbReference type="ARBA" id="ARBA00023242"/>
    </source>
</evidence>
<evidence type="ECO:0000256" key="1">
    <source>
        <dbReference type="ARBA" id="ARBA00004123"/>
    </source>
</evidence>
<organism evidence="7 8">
    <name type="scientific">Austropuccinia psidii MF-1</name>
    <dbReference type="NCBI Taxonomy" id="1389203"/>
    <lineage>
        <taxon>Eukaryota</taxon>
        <taxon>Fungi</taxon>
        <taxon>Dikarya</taxon>
        <taxon>Basidiomycota</taxon>
        <taxon>Pucciniomycotina</taxon>
        <taxon>Pucciniomycetes</taxon>
        <taxon>Pucciniales</taxon>
        <taxon>Sphaerophragmiaceae</taxon>
        <taxon>Austropuccinia</taxon>
    </lineage>
</organism>
<dbReference type="PANTHER" id="PTHR46481">
    <property type="entry name" value="ZINC FINGER BED DOMAIN-CONTAINING PROTEIN 4"/>
    <property type="match status" value="1"/>
</dbReference>
<evidence type="ECO:0000313" key="7">
    <source>
        <dbReference type="EMBL" id="MBW0491705.1"/>
    </source>
</evidence>
<keyword evidence="8" id="KW-1185">Reference proteome</keyword>
<evidence type="ECO:0008006" key="9">
    <source>
        <dbReference type="Google" id="ProtNLM"/>
    </source>
</evidence>
<dbReference type="InterPro" id="IPR052035">
    <property type="entry name" value="ZnF_BED_domain_contain"/>
</dbReference>
<accession>A0A9Q3CZ14</accession>
<dbReference type="PANTHER" id="PTHR46481:SF10">
    <property type="entry name" value="ZINC FINGER BED DOMAIN-CONTAINING PROTEIN 39"/>
    <property type="match status" value="1"/>
</dbReference>
<feature type="region of interest" description="Disordered" evidence="6">
    <location>
        <begin position="1"/>
        <end position="24"/>
    </location>
</feature>
<keyword evidence="5" id="KW-0539">Nucleus</keyword>
<proteinExistence type="predicted"/>
<keyword evidence="4" id="KW-0862">Zinc</keyword>
<dbReference type="AlphaFoldDB" id="A0A9Q3CZ14"/>
<evidence type="ECO:0000256" key="6">
    <source>
        <dbReference type="SAM" id="MobiDB-lite"/>
    </source>
</evidence>
<evidence type="ECO:0000256" key="3">
    <source>
        <dbReference type="ARBA" id="ARBA00022771"/>
    </source>
</evidence>
<dbReference type="InterPro" id="IPR012337">
    <property type="entry name" value="RNaseH-like_sf"/>
</dbReference>
<dbReference type="OrthoDB" id="4924145at2759"/>
<reference evidence="7" key="1">
    <citation type="submission" date="2021-03" db="EMBL/GenBank/DDBJ databases">
        <title>Draft genome sequence of rust myrtle Austropuccinia psidii MF-1, a brazilian biotype.</title>
        <authorList>
            <person name="Quecine M.C."/>
            <person name="Pachon D.M.R."/>
            <person name="Bonatelli M.L."/>
            <person name="Correr F.H."/>
            <person name="Franceschini L.M."/>
            <person name="Leite T.F."/>
            <person name="Margarido G.R.A."/>
            <person name="Almeida C.A."/>
            <person name="Ferrarezi J.A."/>
            <person name="Labate C.A."/>
        </authorList>
    </citation>
    <scope>NUCLEOTIDE SEQUENCE</scope>
    <source>
        <strain evidence="7">MF-1</strain>
    </source>
</reference>
<evidence type="ECO:0000313" key="8">
    <source>
        <dbReference type="Proteomes" id="UP000765509"/>
    </source>
</evidence>
<dbReference type="EMBL" id="AVOT02011224">
    <property type="protein sequence ID" value="MBW0491705.1"/>
    <property type="molecule type" value="Genomic_DNA"/>
</dbReference>
<keyword evidence="2" id="KW-0479">Metal-binding</keyword>
<dbReference type="GO" id="GO:0008270">
    <property type="term" value="F:zinc ion binding"/>
    <property type="evidence" value="ECO:0007669"/>
    <property type="project" value="UniProtKB-KW"/>
</dbReference>
<evidence type="ECO:0000256" key="2">
    <source>
        <dbReference type="ARBA" id="ARBA00022723"/>
    </source>
</evidence>
<dbReference type="GO" id="GO:0005634">
    <property type="term" value="C:nucleus"/>
    <property type="evidence" value="ECO:0007669"/>
    <property type="project" value="UniProtKB-SubCell"/>
</dbReference>
<comment type="caution">
    <text evidence="7">The sequence shown here is derived from an EMBL/GenBank/DDBJ whole genome shotgun (WGS) entry which is preliminary data.</text>
</comment>
<comment type="subcellular location">
    <subcellularLocation>
        <location evidence="1">Nucleus</location>
    </subcellularLocation>
</comment>
<sequence>MSSAAVSQASSPSEAAATTQASLSEAPTNPKRSWVWLYFTDLTNGSVECQVTNKSGTLCQKQLKHNRTGSTKSMSDHLNALHCLTNPSKKSSSCGTLDKYIQNVRPKQALSSETLKTTIFYMISDCDLPLSICENQSFWAILDFCNPSVKPILVGKTAISAHLSNIYFYNQEHIQNLLFTNKAFVSFTTNTWTSPNMKGYMAVTGQFIDQDFNIFSILLGLTEIQGDHSGTLLAEEFWKILERYNLEDQIVSITTDNALVNNCKALGKGTEPNQENADNSPMAICSIVDPPEGQNLNYNSIISRISCPGSYIRQSPQQEKFITVVKLFYDDVKANTLLTNVCTRWNSTYDMLERAWSLKEAYNQFCGPTTMQQY</sequence>
<evidence type="ECO:0000256" key="4">
    <source>
        <dbReference type="ARBA" id="ARBA00022833"/>
    </source>
</evidence>
<feature type="compositionally biased region" description="Low complexity" evidence="6">
    <location>
        <begin position="1"/>
        <end position="22"/>
    </location>
</feature>
<dbReference type="SUPFAM" id="SSF53098">
    <property type="entry name" value="Ribonuclease H-like"/>
    <property type="match status" value="1"/>
</dbReference>
<dbReference type="Proteomes" id="UP000765509">
    <property type="component" value="Unassembled WGS sequence"/>
</dbReference>